<dbReference type="PANTHER" id="PTHR23389:SF21">
    <property type="entry name" value="ATPASE FAMILY AAA DOMAIN-CONTAINING PROTEIN 5"/>
    <property type="match status" value="1"/>
</dbReference>
<dbReference type="GO" id="GO:0005634">
    <property type="term" value="C:nucleus"/>
    <property type="evidence" value="ECO:0007669"/>
    <property type="project" value="TreeGrafter"/>
</dbReference>
<organism evidence="2 3">
    <name type="scientific">Eutypa lata (strain UCR-EL1)</name>
    <name type="common">Grapevine dieback disease fungus</name>
    <name type="synonym">Eutypa armeniacae</name>
    <dbReference type="NCBI Taxonomy" id="1287681"/>
    <lineage>
        <taxon>Eukaryota</taxon>
        <taxon>Fungi</taxon>
        <taxon>Dikarya</taxon>
        <taxon>Ascomycota</taxon>
        <taxon>Pezizomycotina</taxon>
        <taxon>Sordariomycetes</taxon>
        <taxon>Xylariomycetidae</taxon>
        <taxon>Xylariales</taxon>
        <taxon>Diatrypaceae</taxon>
        <taxon>Eutypa</taxon>
    </lineage>
</organism>
<sequence>MTCNDESLVPIQSLNLHGIFRFSSPAEELAVDLLLLIAANEGHALPRQAIEALYNSRQHDLRASISELNYWCQIGVGDPRGGFDWFYPRWPKGSDVDEEGNTIRVVSEGTYQTGMGWLGRDTVTTESPSHPIEEELQQQGWQNWSLDLSSSQESDDFSSWANASTCRDSSSHDRLALFKTADDYASRMSDADLCSYGYYAQLDGISLDTSLPALPGKVREDYTIGQQLVEVSPLVNYDSTSADVATTLKLSARSQLQQCRFRNPNEQTILKPLDEPRALRAIERSFKAKLELDPTIKRIDYSIAFDPLAVSEKAVVGNNLDPSVFDRTMKVVTLDVAPYVRSIVSYDQRLQKERLLRSNLISEGGKPGRKRMRNTRAALSALEGGSRASTRGERYFTADINPHLIMRTGGVGWDTLASQVVAEQSTITSSCASPGSGEGVDVDEGVDANSD</sequence>
<dbReference type="GO" id="GO:0003677">
    <property type="term" value="F:DNA binding"/>
    <property type="evidence" value="ECO:0007669"/>
    <property type="project" value="TreeGrafter"/>
</dbReference>
<dbReference type="OrthoDB" id="9996895at2759"/>
<dbReference type="AlphaFoldDB" id="M7SXQ1"/>
<name>M7SXQ1_EUTLA</name>
<keyword evidence="3" id="KW-1185">Reference proteome</keyword>
<dbReference type="Proteomes" id="UP000012174">
    <property type="component" value="Unassembled WGS sequence"/>
</dbReference>
<feature type="compositionally biased region" description="Acidic residues" evidence="1">
    <location>
        <begin position="440"/>
        <end position="451"/>
    </location>
</feature>
<dbReference type="EMBL" id="KB705647">
    <property type="protein sequence ID" value="EMR71384.1"/>
    <property type="molecule type" value="Genomic_DNA"/>
</dbReference>
<evidence type="ECO:0000313" key="2">
    <source>
        <dbReference type="EMBL" id="EMR71384.1"/>
    </source>
</evidence>
<gene>
    <name evidence="2" type="ORF">UCREL1_1580</name>
</gene>
<protein>
    <submittedName>
        <fullName evidence="2">Putative aaa family protein</fullName>
    </submittedName>
</protein>
<evidence type="ECO:0000256" key="1">
    <source>
        <dbReference type="SAM" id="MobiDB-lite"/>
    </source>
</evidence>
<proteinExistence type="predicted"/>
<dbReference type="STRING" id="1287681.M7SXQ1"/>
<dbReference type="PANTHER" id="PTHR23389">
    <property type="entry name" value="CHROMOSOME TRANSMISSION FIDELITY FACTOR 18"/>
    <property type="match status" value="1"/>
</dbReference>
<dbReference type="KEGG" id="ela:UCREL1_1580"/>
<evidence type="ECO:0000313" key="3">
    <source>
        <dbReference type="Proteomes" id="UP000012174"/>
    </source>
</evidence>
<feature type="region of interest" description="Disordered" evidence="1">
    <location>
        <begin position="428"/>
        <end position="451"/>
    </location>
</feature>
<reference evidence="3" key="1">
    <citation type="journal article" date="2013" name="Genome Announc.">
        <title>Draft genome sequence of the grapevine dieback fungus Eutypa lata UCR-EL1.</title>
        <authorList>
            <person name="Blanco-Ulate B."/>
            <person name="Rolshausen P.E."/>
            <person name="Cantu D."/>
        </authorList>
    </citation>
    <scope>NUCLEOTIDE SEQUENCE [LARGE SCALE GENOMIC DNA]</scope>
    <source>
        <strain evidence="3">UCR-EL1</strain>
    </source>
</reference>
<dbReference type="eggNOG" id="KOG1968">
    <property type="taxonomic scope" value="Eukaryota"/>
</dbReference>
<dbReference type="HOGENOM" id="CLU_606949_0_0_1"/>
<accession>M7SXQ1</accession>